<organism evidence="3 4">
    <name type="scientific">Kitasatospora kazusensis</name>
    <dbReference type="NCBI Taxonomy" id="407974"/>
    <lineage>
        <taxon>Bacteria</taxon>
        <taxon>Bacillati</taxon>
        <taxon>Actinomycetota</taxon>
        <taxon>Actinomycetes</taxon>
        <taxon>Kitasatosporales</taxon>
        <taxon>Streptomycetaceae</taxon>
        <taxon>Kitasatospora</taxon>
    </lineage>
</organism>
<feature type="coiled-coil region" evidence="1">
    <location>
        <begin position="113"/>
        <end position="140"/>
    </location>
</feature>
<evidence type="ECO:0000313" key="4">
    <source>
        <dbReference type="Proteomes" id="UP001422759"/>
    </source>
</evidence>
<feature type="compositionally biased region" description="Low complexity" evidence="2">
    <location>
        <begin position="281"/>
        <end position="293"/>
    </location>
</feature>
<reference evidence="4" key="1">
    <citation type="journal article" date="2019" name="Int. J. Syst. Evol. Microbiol.">
        <title>The Global Catalogue of Microorganisms (GCM) 10K type strain sequencing project: providing services to taxonomists for standard genome sequencing and annotation.</title>
        <authorList>
            <consortium name="The Broad Institute Genomics Platform"/>
            <consortium name="The Broad Institute Genome Sequencing Center for Infectious Disease"/>
            <person name="Wu L."/>
            <person name="Ma J."/>
        </authorList>
    </citation>
    <scope>NUCLEOTIDE SEQUENCE [LARGE SCALE GENOMIC DNA]</scope>
    <source>
        <strain evidence="4">JCM 14560</strain>
    </source>
</reference>
<evidence type="ECO:0000313" key="3">
    <source>
        <dbReference type="EMBL" id="GAA2154157.1"/>
    </source>
</evidence>
<dbReference type="Proteomes" id="UP001422759">
    <property type="component" value="Unassembled WGS sequence"/>
</dbReference>
<accession>A0ABP5LUC4</accession>
<keyword evidence="1" id="KW-0175">Coiled coil</keyword>
<proteinExistence type="predicted"/>
<evidence type="ECO:0000256" key="2">
    <source>
        <dbReference type="SAM" id="MobiDB-lite"/>
    </source>
</evidence>
<protein>
    <submittedName>
        <fullName evidence="3">Uncharacterized protein</fullName>
    </submittedName>
</protein>
<feature type="region of interest" description="Disordered" evidence="2">
    <location>
        <begin position="30"/>
        <end position="49"/>
    </location>
</feature>
<feature type="compositionally biased region" description="Basic and acidic residues" evidence="2">
    <location>
        <begin position="31"/>
        <end position="46"/>
    </location>
</feature>
<dbReference type="EMBL" id="BAAANT010000041">
    <property type="protein sequence ID" value="GAA2154157.1"/>
    <property type="molecule type" value="Genomic_DNA"/>
</dbReference>
<feature type="compositionally biased region" description="Basic and acidic residues" evidence="2">
    <location>
        <begin position="260"/>
        <end position="276"/>
    </location>
</feature>
<name>A0ABP5LUC4_9ACTN</name>
<evidence type="ECO:0000256" key="1">
    <source>
        <dbReference type="SAM" id="Coils"/>
    </source>
</evidence>
<gene>
    <name evidence="3" type="ORF">GCM10009760_52760</name>
</gene>
<keyword evidence="4" id="KW-1185">Reference proteome</keyword>
<comment type="caution">
    <text evidence="3">The sequence shown here is derived from an EMBL/GenBank/DDBJ whole genome shotgun (WGS) entry which is preliminary data.</text>
</comment>
<sequence>MVLSGAVATIPIMEQSFDARGIAVTTGIDARGIKDPEESDARRNEPGPDVPACPECHAALRASGTGRRPVYCGRACSSKAYRRRRTEGHRDAVADALIASRVESPATPDGGAREELLQSARALERLAARYLDQLDDARQAAGDGQDPLAQRALERLEAGVEGLGRRVLRQARGLRYEMLVARREAAVGAVELPSGADLDSSRVESFPALVPGGYAAAPAPEAYDPAYDPAVLRRVSPAVLRSPVGAGDSTRGEMGIGPDSTREETRGGLDSTRDESAGTGRAADPAPAARPAQPTRPPVQGQREAAGTAPGPVPAEPRLALSQPLPSVLPPTGRGLGEPVRSYTLGGGLVHLTWPRHPGVQAVEYDRRLVGWVEEGLVDVPQDQAWAAVLDGRLVLDADDGQPMLSLDPGPALTLLGIARQQRLA</sequence>
<feature type="region of interest" description="Disordered" evidence="2">
    <location>
        <begin position="242"/>
        <end position="335"/>
    </location>
</feature>